<accession>A0A0K0D9G7</accession>
<evidence type="ECO:0000256" key="1">
    <source>
        <dbReference type="SAM" id="MobiDB-lite"/>
    </source>
</evidence>
<proteinExistence type="predicted"/>
<reference evidence="2" key="1">
    <citation type="submission" date="2012-09" db="EMBL/GenBank/DDBJ databases">
        <authorList>
            <person name="Martin A.A."/>
        </authorList>
    </citation>
    <scope>NUCLEOTIDE SEQUENCE</scope>
</reference>
<evidence type="ECO:0000313" key="2">
    <source>
        <dbReference type="Proteomes" id="UP000035642"/>
    </source>
</evidence>
<dbReference type="AlphaFoldDB" id="A0A0K0D9G7"/>
<protein>
    <submittedName>
        <fullName evidence="3">Uncharacterized protein</fullName>
    </submittedName>
</protein>
<keyword evidence="2" id="KW-1185">Reference proteome</keyword>
<reference evidence="3" key="2">
    <citation type="submission" date="2017-02" db="UniProtKB">
        <authorList>
            <consortium name="WormBaseParasite"/>
        </authorList>
    </citation>
    <scope>IDENTIFICATION</scope>
</reference>
<dbReference type="Proteomes" id="UP000035642">
    <property type="component" value="Unassembled WGS sequence"/>
</dbReference>
<evidence type="ECO:0000313" key="3">
    <source>
        <dbReference type="WBParaSite" id="ACAC_0000676901-mRNA-1"/>
    </source>
</evidence>
<organism evidence="2 3">
    <name type="scientific">Angiostrongylus cantonensis</name>
    <name type="common">Rat lungworm</name>
    <dbReference type="NCBI Taxonomy" id="6313"/>
    <lineage>
        <taxon>Eukaryota</taxon>
        <taxon>Metazoa</taxon>
        <taxon>Ecdysozoa</taxon>
        <taxon>Nematoda</taxon>
        <taxon>Chromadorea</taxon>
        <taxon>Rhabditida</taxon>
        <taxon>Rhabditina</taxon>
        <taxon>Rhabditomorpha</taxon>
        <taxon>Strongyloidea</taxon>
        <taxon>Metastrongylidae</taxon>
        <taxon>Angiostrongylus</taxon>
    </lineage>
</organism>
<name>A0A0K0D9G7_ANGCA</name>
<dbReference type="WBParaSite" id="ACAC_0000676901-mRNA-1">
    <property type="protein sequence ID" value="ACAC_0000676901-mRNA-1"/>
    <property type="gene ID" value="ACAC_0000676901"/>
</dbReference>
<sequence>MSHSFTFEEFYNVTAALGTGDSPIGMAGTELSKEQELEEEDDRKEQEKQPVPETTAPKSKPNYELLNFEGSNALLYRLYVKGDFIGCKSLIGVSVTVIRIR</sequence>
<feature type="region of interest" description="Disordered" evidence="1">
    <location>
        <begin position="19"/>
        <end position="63"/>
    </location>
</feature>